<evidence type="ECO:0000313" key="2">
    <source>
        <dbReference type="Proteomes" id="UP001617669"/>
    </source>
</evidence>
<name>A0ABW8GNA9_9PROT</name>
<dbReference type="Proteomes" id="UP001617669">
    <property type="component" value="Unassembled WGS sequence"/>
</dbReference>
<evidence type="ECO:0008006" key="3">
    <source>
        <dbReference type="Google" id="ProtNLM"/>
    </source>
</evidence>
<dbReference type="Gene3D" id="1.25.10.10">
    <property type="entry name" value="Leucine-rich Repeat Variant"/>
    <property type="match status" value="1"/>
</dbReference>
<organism evidence="1 2">
    <name type="scientific">Methylobacillus methanolivorans</name>
    <dbReference type="NCBI Taxonomy" id="1848927"/>
    <lineage>
        <taxon>Bacteria</taxon>
        <taxon>Pseudomonadati</taxon>
        <taxon>Pseudomonadota</taxon>
        <taxon>Betaproteobacteria</taxon>
        <taxon>Nitrosomonadales</taxon>
        <taxon>Methylophilaceae</taxon>
        <taxon>Methylobacillus</taxon>
    </lineage>
</organism>
<evidence type="ECO:0000313" key="1">
    <source>
        <dbReference type="EMBL" id="MFJ5446918.1"/>
    </source>
</evidence>
<sequence>MSQLHYLCKPEAMVPATLPELVQHVLAGDDFHAAVALYPVVNSADRASLGTRIFSTRRDVLMLARWEHTPAAVLEVLSQLPHMPMARRVVRHRNTAGETLSQHYASHQDPALPSLLAQHPHAPQALLLRMASEEQDHVVLKCLVRNQQAPTAALELLHQRFPGSFDKELAMHPATSPEMLAAIYAAHSDTAGGALIRAAIIANPHCPQACVQQAEHAHERALLRAVAKHPALSVARIRKLASYPDNAVRAAIAAHPSLPPMLTMKLAQDASDAVRRTIASRPDLSADCMWQLAQDQDPWVRQWLARNPASSHDLLNKLALDIDEDVRRAVARNPRCPLMLLKKLAHDARSWVRSAVAYQAAATSTMLARLAHDSAVDVLAGVAVNMHTPQPILRKLAHADDMDIRRGVILNSQATRNTLLPLLEDPYYLHRLMLVSCPQLSAQDKWGLRDDPDYRVRFTLYQWLATRLSSATHPSYFDRRL</sequence>
<dbReference type="InterPro" id="IPR016024">
    <property type="entry name" value="ARM-type_fold"/>
</dbReference>
<keyword evidence="2" id="KW-1185">Reference proteome</keyword>
<dbReference type="RefSeq" id="WP_400883085.1">
    <property type="nucleotide sequence ID" value="NZ_JBIWXY010000002.1"/>
</dbReference>
<gene>
    <name evidence="1" type="ORF">ACIKP9_11810</name>
</gene>
<dbReference type="EMBL" id="JBIWXY010000002">
    <property type="protein sequence ID" value="MFJ5446918.1"/>
    <property type="molecule type" value="Genomic_DNA"/>
</dbReference>
<dbReference type="SUPFAM" id="SSF48371">
    <property type="entry name" value="ARM repeat"/>
    <property type="match status" value="2"/>
</dbReference>
<accession>A0ABW8GNA9</accession>
<dbReference type="InterPro" id="IPR011989">
    <property type="entry name" value="ARM-like"/>
</dbReference>
<reference evidence="1 2" key="1">
    <citation type="submission" date="2024-11" db="EMBL/GenBank/DDBJ databases">
        <authorList>
            <person name="Kaparullina E.N."/>
            <person name="Delegan Y.A."/>
            <person name="Doronina N.V."/>
        </authorList>
    </citation>
    <scope>NUCLEOTIDE SEQUENCE [LARGE SCALE GENOMIC DNA]</scope>
    <source>
        <strain evidence="1 2">7sh_L</strain>
    </source>
</reference>
<proteinExistence type="predicted"/>
<protein>
    <recommendedName>
        <fullName evidence="3">Leucine rich repeat variant</fullName>
    </recommendedName>
</protein>
<comment type="caution">
    <text evidence="1">The sequence shown here is derived from an EMBL/GenBank/DDBJ whole genome shotgun (WGS) entry which is preliminary data.</text>
</comment>